<dbReference type="RefSeq" id="WP_284356575.1">
    <property type="nucleotide sequence ID" value="NZ_BSKF01000014.1"/>
</dbReference>
<keyword evidence="2 5" id="KW-0378">Hydrolase</keyword>
<evidence type="ECO:0000256" key="3">
    <source>
        <dbReference type="PROSITE-ProRule" id="PRU10038"/>
    </source>
</evidence>
<gene>
    <name evidence="5" type="ORF">PPUN14671_44400</name>
</gene>
<reference evidence="5" key="1">
    <citation type="submission" date="2023-01" db="EMBL/GenBank/DDBJ databases">
        <title>Whole-genome sequence of Pseudomonas putida NBRC 14671.</title>
        <authorList>
            <person name="Morohoshi T."/>
            <person name="Someya N."/>
        </authorList>
    </citation>
    <scope>NUCLEOTIDE SEQUENCE</scope>
    <source>
        <strain evidence="5">NBRC 14671</strain>
    </source>
</reference>
<name>A0AA37RNJ2_PSEPU</name>
<dbReference type="InterPro" id="IPR029058">
    <property type="entry name" value="AB_hydrolase_fold"/>
</dbReference>
<dbReference type="InterPro" id="IPR033140">
    <property type="entry name" value="Lipase_GDXG_put_SER_AS"/>
</dbReference>
<dbReference type="Proteomes" id="UP001161257">
    <property type="component" value="Unassembled WGS sequence"/>
</dbReference>
<evidence type="ECO:0000313" key="5">
    <source>
        <dbReference type="EMBL" id="GLO37604.1"/>
    </source>
</evidence>
<dbReference type="PANTHER" id="PTHR48081:SF8">
    <property type="entry name" value="ALPHA_BETA HYDROLASE FOLD-3 DOMAIN-CONTAINING PROTEIN-RELATED"/>
    <property type="match status" value="1"/>
</dbReference>
<dbReference type="Pfam" id="PF07859">
    <property type="entry name" value="Abhydrolase_3"/>
    <property type="match status" value="1"/>
</dbReference>
<dbReference type="EMBL" id="BSKJ01000011">
    <property type="protein sequence ID" value="GLO37604.1"/>
    <property type="molecule type" value="Genomic_DNA"/>
</dbReference>
<comment type="similarity">
    <text evidence="1">Belongs to the 'GDXG' lipolytic enzyme family.</text>
</comment>
<dbReference type="InterPro" id="IPR013094">
    <property type="entry name" value="AB_hydrolase_3"/>
</dbReference>
<evidence type="ECO:0000256" key="2">
    <source>
        <dbReference type="ARBA" id="ARBA00022801"/>
    </source>
</evidence>
<accession>A0AA37RNJ2</accession>
<dbReference type="AlphaFoldDB" id="A0AA37RNJ2"/>
<proteinExistence type="inferred from homology"/>
<dbReference type="InterPro" id="IPR050300">
    <property type="entry name" value="GDXG_lipolytic_enzyme"/>
</dbReference>
<organism evidence="5 6">
    <name type="scientific">Pseudomonas putida</name>
    <name type="common">Arthrobacter siderocapsulatus</name>
    <dbReference type="NCBI Taxonomy" id="303"/>
    <lineage>
        <taxon>Bacteria</taxon>
        <taxon>Pseudomonadati</taxon>
        <taxon>Pseudomonadota</taxon>
        <taxon>Gammaproteobacteria</taxon>
        <taxon>Pseudomonadales</taxon>
        <taxon>Pseudomonadaceae</taxon>
        <taxon>Pseudomonas</taxon>
    </lineage>
</organism>
<dbReference type="PANTHER" id="PTHR48081">
    <property type="entry name" value="AB HYDROLASE SUPERFAMILY PROTEIN C4A8.06C"/>
    <property type="match status" value="1"/>
</dbReference>
<dbReference type="PROSITE" id="PS01174">
    <property type="entry name" value="LIPASE_GDXG_SER"/>
    <property type="match status" value="1"/>
</dbReference>
<sequence>MALDPDLEGFLELAQLGRLSGKTRPMHELSVAQARSEFELTSGMLDSAPPSDLVVRDLHVQGRDGHLLPVRLYRCAGDSIQPAILYFHGGGNVVGSLDSHDAVCRRLAFGGRQAVVSVGYRLAPEHVHPAASNDAVDVAQWLAEQAAGLGIDACAVSVAGDSAGATLACVVSMSAQRGECRLLPAAQLLFYPVADISRERPSHDRFEEGYLLERDTLRWFYQQYCPDEQQRTDWRLSPLLADFATPLVRTFISLAEFDPLFDEGMALAQRLQEAGTQVTLRVEHGFTHDFLRMSGISSRVSDIYAAVDDWLTP</sequence>
<evidence type="ECO:0000259" key="4">
    <source>
        <dbReference type="Pfam" id="PF07859"/>
    </source>
</evidence>
<dbReference type="SUPFAM" id="SSF53474">
    <property type="entry name" value="alpha/beta-Hydrolases"/>
    <property type="match status" value="1"/>
</dbReference>
<feature type="active site" evidence="3">
    <location>
        <position position="162"/>
    </location>
</feature>
<dbReference type="Gene3D" id="3.40.50.1820">
    <property type="entry name" value="alpha/beta hydrolase"/>
    <property type="match status" value="1"/>
</dbReference>
<feature type="domain" description="Alpha/beta hydrolase fold-3" evidence="4">
    <location>
        <begin position="84"/>
        <end position="291"/>
    </location>
</feature>
<dbReference type="GO" id="GO:0016787">
    <property type="term" value="F:hydrolase activity"/>
    <property type="evidence" value="ECO:0007669"/>
    <property type="project" value="UniProtKB-KW"/>
</dbReference>
<comment type="caution">
    <text evidence="5">The sequence shown here is derived from an EMBL/GenBank/DDBJ whole genome shotgun (WGS) entry which is preliminary data.</text>
</comment>
<evidence type="ECO:0000313" key="6">
    <source>
        <dbReference type="Proteomes" id="UP001161257"/>
    </source>
</evidence>
<evidence type="ECO:0000256" key="1">
    <source>
        <dbReference type="ARBA" id="ARBA00010515"/>
    </source>
</evidence>
<protein>
    <submittedName>
        <fullName evidence="5">Alpha/beta hydrolase</fullName>
    </submittedName>
</protein>